<dbReference type="AlphaFoldDB" id="A0A8H3FQL0"/>
<organism evidence="2 3">
    <name type="scientific">Heterodermia speciosa</name>
    <dbReference type="NCBI Taxonomy" id="116794"/>
    <lineage>
        <taxon>Eukaryota</taxon>
        <taxon>Fungi</taxon>
        <taxon>Dikarya</taxon>
        <taxon>Ascomycota</taxon>
        <taxon>Pezizomycotina</taxon>
        <taxon>Lecanoromycetes</taxon>
        <taxon>OSLEUM clade</taxon>
        <taxon>Lecanoromycetidae</taxon>
        <taxon>Caliciales</taxon>
        <taxon>Physciaceae</taxon>
        <taxon>Heterodermia</taxon>
    </lineage>
</organism>
<accession>A0A8H3FQL0</accession>
<dbReference type="OrthoDB" id="2016523at2759"/>
<dbReference type="GO" id="GO:0016757">
    <property type="term" value="F:glycosyltransferase activity"/>
    <property type="evidence" value="ECO:0007669"/>
    <property type="project" value="InterPro"/>
</dbReference>
<evidence type="ECO:0000313" key="2">
    <source>
        <dbReference type="EMBL" id="CAF9930401.1"/>
    </source>
</evidence>
<sequence>MRLANVSRRTAAIIQRLVYQVREHAPGLAYDAFHTPRGWIFLTFVLVYFLAIAYLSQTNRRDPTSAFFDPQYGYEQRYSLQRQHEAETFIEKANSSAPRLPRPNGPEMCIGIATIGRPGQQYVRATIGSLLEGLTKKERDEISLITFVAQTDPHQHPIFGEPWLEAVSDQVLSYDLPSEDLEHLKNLEREKNYREKGIYDYAYILDKCAATGAPWVTIVEDDTVAVVGWYQRATAAAKKIDSDRSKDKEWLYLRLFYTEEFLGRNSEDCLYYLANCCGVILLSALILVVARSFGYQKVITNLVIGTVCLVCVPAVILLYFLAGKLSVHPLTPGVHEMPQFGCCGQGFVFARRTAPLVVEHLRTKKVGFVDMLLEEWANEADLERWVVMPSLLQHIGSTSSKGDDFGGKAKHDRSVAEKIWNFGFELYDAKGHWDPSMPME</sequence>
<dbReference type="PANTHER" id="PTHR31410:SF1">
    <property type="entry name" value="POST-GPI ATTACHMENT TO PROTEINS FACTOR 4"/>
    <property type="match status" value="1"/>
</dbReference>
<evidence type="ECO:0008006" key="4">
    <source>
        <dbReference type="Google" id="ProtNLM"/>
    </source>
</evidence>
<feature type="transmembrane region" description="Helical" evidence="1">
    <location>
        <begin position="302"/>
        <end position="322"/>
    </location>
</feature>
<dbReference type="EMBL" id="CAJPDS010000055">
    <property type="protein sequence ID" value="CAF9930401.1"/>
    <property type="molecule type" value="Genomic_DNA"/>
</dbReference>
<proteinExistence type="predicted"/>
<keyword evidence="1" id="KW-1133">Transmembrane helix</keyword>
<comment type="caution">
    <text evidence="2">The sequence shown here is derived from an EMBL/GenBank/DDBJ whole genome shotgun (WGS) entry which is preliminary data.</text>
</comment>
<gene>
    <name evidence="2" type="ORF">HETSPECPRED_007624</name>
</gene>
<dbReference type="InterPro" id="IPR029675">
    <property type="entry name" value="PGAP4"/>
</dbReference>
<keyword evidence="3" id="KW-1185">Reference proteome</keyword>
<feature type="transmembrane region" description="Helical" evidence="1">
    <location>
        <begin position="38"/>
        <end position="55"/>
    </location>
</feature>
<name>A0A8H3FQL0_9LECA</name>
<protein>
    <recommendedName>
        <fullName evidence="4">Integral membrane protein</fullName>
    </recommendedName>
</protein>
<dbReference type="GO" id="GO:0000139">
    <property type="term" value="C:Golgi membrane"/>
    <property type="evidence" value="ECO:0007669"/>
    <property type="project" value="InterPro"/>
</dbReference>
<dbReference type="GO" id="GO:0006506">
    <property type="term" value="P:GPI anchor biosynthetic process"/>
    <property type="evidence" value="ECO:0007669"/>
    <property type="project" value="InterPro"/>
</dbReference>
<keyword evidence="1" id="KW-0812">Transmembrane</keyword>
<keyword evidence="1" id="KW-0472">Membrane</keyword>
<reference evidence="2" key="1">
    <citation type="submission" date="2021-03" db="EMBL/GenBank/DDBJ databases">
        <authorList>
            <person name="Tagirdzhanova G."/>
        </authorList>
    </citation>
    <scope>NUCLEOTIDE SEQUENCE</scope>
</reference>
<evidence type="ECO:0000313" key="3">
    <source>
        <dbReference type="Proteomes" id="UP000664521"/>
    </source>
</evidence>
<dbReference type="CDD" id="cd22189">
    <property type="entry name" value="PGAP4-like_fungal"/>
    <property type="match status" value="1"/>
</dbReference>
<evidence type="ECO:0000256" key="1">
    <source>
        <dbReference type="SAM" id="Phobius"/>
    </source>
</evidence>
<dbReference type="Proteomes" id="UP000664521">
    <property type="component" value="Unassembled WGS sequence"/>
</dbReference>
<feature type="transmembrane region" description="Helical" evidence="1">
    <location>
        <begin position="270"/>
        <end position="290"/>
    </location>
</feature>
<dbReference type="PANTHER" id="PTHR31410">
    <property type="entry name" value="TRANSMEMBRANE PROTEIN 246"/>
    <property type="match status" value="1"/>
</dbReference>